<gene>
    <name evidence="1" type="ORF">OE88DRAFT_1631207</name>
</gene>
<organism evidence="1 2">
    <name type="scientific">Heliocybe sulcata</name>
    <dbReference type="NCBI Taxonomy" id="5364"/>
    <lineage>
        <taxon>Eukaryota</taxon>
        <taxon>Fungi</taxon>
        <taxon>Dikarya</taxon>
        <taxon>Basidiomycota</taxon>
        <taxon>Agaricomycotina</taxon>
        <taxon>Agaricomycetes</taxon>
        <taxon>Gloeophyllales</taxon>
        <taxon>Gloeophyllaceae</taxon>
        <taxon>Heliocybe</taxon>
    </lineage>
</organism>
<reference evidence="1 2" key="1">
    <citation type="journal article" date="2019" name="Nat. Ecol. Evol.">
        <title>Megaphylogeny resolves global patterns of mushroom evolution.</title>
        <authorList>
            <person name="Varga T."/>
            <person name="Krizsan K."/>
            <person name="Foldi C."/>
            <person name="Dima B."/>
            <person name="Sanchez-Garcia M."/>
            <person name="Sanchez-Ramirez S."/>
            <person name="Szollosi G.J."/>
            <person name="Szarkandi J.G."/>
            <person name="Papp V."/>
            <person name="Albert L."/>
            <person name="Andreopoulos W."/>
            <person name="Angelini C."/>
            <person name="Antonin V."/>
            <person name="Barry K.W."/>
            <person name="Bougher N.L."/>
            <person name="Buchanan P."/>
            <person name="Buyck B."/>
            <person name="Bense V."/>
            <person name="Catcheside P."/>
            <person name="Chovatia M."/>
            <person name="Cooper J."/>
            <person name="Damon W."/>
            <person name="Desjardin D."/>
            <person name="Finy P."/>
            <person name="Geml J."/>
            <person name="Haridas S."/>
            <person name="Hughes K."/>
            <person name="Justo A."/>
            <person name="Karasinski D."/>
            <person name="Kautmanova I."/>
            <person name="Kiss B."/>
            <person name="Kocsube S."/>
            <person name="Kotiranta H."/>
            <person name="LaButti K.M."/>
            <person name="Lechner B.E."/>
            <person name="Liimatainen K."/>
            <person name="Lipzen A."/>
            <person name="Lukacs Z."/>
            <person name="Mihaltcheva S."/>
            <person name="Morgado L.N."/>
            <person name="Niskanen T."/>
            <person name="Noordeloos M.E."/>
            <person name="Ohm R.A."/>
            <person name="Ortiz-Santana B."/>
            <person name="Ovrebo C."/>
            <person name="Racz N."/>
            <person name="Riley R."/>
            <person name="Savchenko A."/>
            <person name="Shiryaev A."/>
            <person name="Soop K."/>
            <person name="Spirin V."/>
            <person name="Szebenyi C."/>
            <person name="Tomsovsky M."/>
            <person name="Tulloss R.E."/>
            <person name="Uehling J."/>
            <person name="Grigoriev I.V."/>
            <person name="Vagvolgyi C."/>
            <person name="Papp T."/>
            <person name="Martin F.M."/>
            <person name="Miettinen O."/>
            <person name="Hibbett D.S."/>
            <person name="Nagy L.G."/>
        </authorList>
    </citation>
    <scope>NUCLEOTIDE SEQUENCE [LARGE SCALE GENOMIC DNA]</scope>
    <source>
        <strain evidence="1 2">OMC1185</strain>
    </source>
</reference>
<dbReference type="OrthoDB" id="2799068at2759"/>
<dbReference type="STRING" id="5364.A0A5C3MYK4"/>
<dbReference type="InterPro" id="IPR011333">
    <property type="entry name" value="SKP1/BTB/POZ_sf"/>
</dbReference>
<name>A0A5C3MYK4_9AGAM</name>
<keyword evidence="2" id="KW-1185">Reference proteome</keyword>
<sequence>MASPPSKRRREWHGQVAPEDEDAITPSFWFKDGDIVLAIEDKSCKVHREKLTCSLIFSDMLDLPQPTDADNVDGCPSVTLYDLWRDWMVVLEWLYNREYVTIQLSPFLGKPVIFDSLSGALRISTKYEIPKLRDWAVSELLSRWPKELEELSTRGLPHAAEAINLARECDVPEILPAAFYALAIQKWHCYAEGGRSHVILGSVDLRRVISGREGLQDYLLQIVIDPLARSDNPPPPFCAACVPHLERYWRERLTPNATSPYACWLLRDLLAMAKEDGHNPLLQTICAPCSFLHYSLLYDRMRTLKQSVSRLFQL</sequence>
<evidence type="ECO:0000313" key="2">
    <source>
        <dbReference type="Proteomes" id="UP000305948"/>
    </source>
</evidence>
<dbReference type="EMBL" id="ML213513">
    <property type="protein sequence ID" value="TFK50579.1"/>
    <property type="molecule type" value="Genomic_DNA"/>
</dbReference>
<accession>A0A5C3MYK4</accession>
<dbReference type="Proteomes" id="UP000305948">
    <property type="component" value="Unassembled WGS sequence"/>
</dbReference>
<dbReference type="Gene3D" id="3.30.710.10">
    <property type="entry name" value="Potassium Channel Kv1.1, Chain A"/>
    <property type="match status" value="1"/>
</dbReference>
<proteinExistence type="predicted"/>
<dbReference type="AlphaFoldDB" id="A0A5C3MYK4"/>
<protein>
    <recommendedName>
        <fullName evidence="3">BTB domain-containing protein</fullName>
    </recommendedName>
</protein>
<evidence type="ECO:0008006" key="3">
    <source>
        <dbReference type="Google" id="ProtNLM"/>
    </source>
</evidence>
<evidence type="ECO:0000313" key="1">
    <source>
        <dbReference type="EMBL" id="TFK50579.1"/>
    </source>
</evidence>